<feature type="transmembrane region" description="Helical" evidence="1">
    <location>
        <begin position="84"/>
        <end position="103"/>
    </location>
</feature>
<dbReference type="OrthoDB" id="3576735at2"/>
<evidence type="ECO:0000259" key="2">
    <source>
        <dbReference type="Pfam" id="PF07331"/>
    </source>
</evidence>
<keyword evidence="1" id="KW-0812">Transmembrane</keyword>
<feature type="transmembrane region" description="Helical" evidence="1">
    <location>
        <begin position="163"/>
        <end position="183"/>
    </location>
</feature>
<feature type="transmembrane region" description="Helical" evidence="1">
    <location>
        <begin position="49"/>
        <end position="72"/>
    </location>
</feature>
<dbReference type="Proteomes" id="UP000181917">
    <property type="component" value="Unassembled WGS sequence"/>
</dbReference>
<sequence length="189" mass="19578">MTSPHGDGSNLGGSDVRAAAEAGSVLDDLTPEQLAAEWDEDKPPAAGPLANIAAAAVVVVIGVAGIFLSLGMGLGTPEAPEPGMWPFIISVVLVVLATALAVFGRNTLDAEKFSSSSWAVLAGVGTLIGFVLLVGTIGFEIPSLLLTFVWLRFLGKETWRMSTVLSFAVVAAFYLIFVVALGVPVPHLF</sequence>
<accession>A0A1H1DEQ5</accession>
<evidence type="ECO:0000256" key="1">
    <source>
        <dbReference type="SAM" id="Phobius"/>
    </source>
</evidence>
<feature type="transmembrane region" description="Helical" evidence="1">
    <location>
        <begin position="118"/>
        <end position="151"/>
    </location>
</feature>
<dbReference type="STRING" id="37928.SAMN04489742_2399"/>
<dbReference type="EMBL" id="FNKH01000002">
    <property type="protein sequence ID" value="SDQ74708.1"/>
    <property type="molecule type" value="Genomic_DNA"/>
</dbReference>
<gene>
    <name evidence="3" type="ORF">SAMN04489742_2399</name>
</gene>
<keyword evidence="4" id="KW-1185">Reference proteome</keyword>
<feature type="domain" description="DUF1468" evidence="2">
    <location>
        <begin position="54"/>
        <end position="186"/>
    </location>
</feature>
<protein>
    <submittedName>
        <fullName evidence="3">Putative Holin-X, holin superfamily III</fullName>
    </submittedName>
</protein>
<dbReference type="InterPro" id="IPR009936">
    <property type="entry name" value="DUF1468"/>
</dbReference>
<reference evidence="3 4" key="1">
    <citation type="submission" date="2016-10" db="EMBL/GenBank/DDBJ databases">
        <authorList>
            <person name="de Groot N.N."/>
        </authorList>
    </citation>
    <scope>NUCLEOTIDE SEQUENCE [LARGE SCALE GENOMIC DNA]</scope>
    <source>
        <strain evidence="3 4">DSM 20117</strain>
    </source>
</reference>
<organism evidence="3 4">
    <name type="scientific">Crystallibacter crystallopoietes</name>
    <dbReference type="NCBI Taxonomy" id="37928"/>
    <lineage>
        <taxon>Bacteria</taxon>
        <taxon>Bacillati</taxon>
        <taxon>Actinomycetota</taxon>
        <taxon>Actinomycetes</taxon>
        <taxon>Micrococcales</taxon>
        <taxon>Micrococcaceae</taxon>
        <taxon>Crystallibacter</taxon>
    </lineage>
</organism>
<keyword evidence="1" id="KW-0472">Membrane</keyword>
<dbReference type="RefSeq" id="WP_074700610.1">
    <property type="nucleotide sequence ID" value="NZ_CP018863.1"/>
</dbReference>
<dbReference type="Pfam" id="PF07331">
    <property type="entry name" value="TctB"/>
    <property type="match status" value="1"/>
</dbReference>
<keyword evidence="1" id="KW-1133">Transmembrane helix</keyword>
<name>A0A1H1DEQ5_9MICC</name>
<evidence type="ECO:0000313" key="4">
    <source>
        <dbReference type="Proteomes" id="UP000181917"/>
    </source>
</evidence>
<evidence type="ECO:0000313" key="3">
    <source>
        <dbReference type="EMBL" id="SDQ74708.1"/>
    </source>
</evidence>
<proteinExistence type="predicted"/>
<dbReference type="AlphaFoldDB" id="A0A1H1DEQ5"/>
<dbReference type="KEGG" id="acry:AC20117_05430"/>